<dbReference type="Proteomes" id="UP001631957">
    <property type="component" value="Unassembled WGS sequence"/>
</dbReference>
<proteinExistence type="predicted"/>
<dbReference type="Pfam" id="PF13424">
    <property type="entry name" value="TPR_12"/>
    <property type="match status" value="4"/>
</dbReference>
<dbReference type="Gene3D" id="1.25.40.10">
    <property type="entry name" value="Tetratricopeptide repeat domain"/>
    <property type="match status" value="3"/>
</dbReference>
<evidence type="ECO:0000313" key="2">
    <source>
        <dbReference type="EMBL" id="MFM9609171.1"/>
    </source>
</evidence>
<dbReference type="Pfam" id="PF13374">
    <property type="entry name" value="TPR_10"/>
    <property type="match status" value="1"/>
</dbReference>
<gene>
    <name evidence="2" type="ORF">ACKI18_10635</name>
</gene>
<evidence type="ECO:0000313" key="3">
    <source>
        <dbReference type="Proteomes" id="UP001631957"/>
    </source>
</evidence>
<dbReference type="RefSeq" id="WP_409121054.1">
    <property type="nucleotide sequence ID" value="NZ_JBJVNI010000005.1"/>
</dbReference>
<name>A0ABW9HN63_9ACTN</name>
<accession>A0ABW9HN63</accession>
<comment type="caution">
    <text evidence="2">The sequence shown here is derived from an EMBL/GenBank/DDBJ whole genome shotgun (WGS) entry which is preliminary data.</text>
</comment>
<dbReference type="PANTHER" id="PTHR46082:SF6">
    <property type="entry name" value="AAA+ ATPASE DOMAIN-CONTAINING PROTEIN-RELATED"/>
    <property type="match status" value="1"/>
</dbReference>
<protein>
    <submittedName>
        <fullName evidence="2">Tetratricopeptide repeat protein</fullName>
    </submittedName>
</protein>
<feature type="transmembrane region" description="Helical" evidence="1">
    <location>
        <begin position="35"/>
        <end position="52"/>
    </location>
</feature>
<reference evidence="2 3" key="1">
    <citation type="submission" date="2024-12" db="EMBL/GenBank/DDBJ databases">
        <title>Forecasting of Potato common scab and diversities of Pathogenic streptomyces spp. in china.</title>
        <authorList>
            <person name="Handique U."/>
            <person name="Wu J."/>
        </authorList>
    </citation>
    <scope>NUCLEOTIDE SEQUENCE [LARGE SCALE GENOMIC DNA]</scope>
    <source>
        <strain evidence="2 3">ZRIMU1530</strain>
    </source>
</reference>
<dbReference type="InterPro" id="IPR053137">
    <property type="entry name" value="NLR-like"/>
</dbReference>
<dbReference type="PANTHER" id="PTHR46082">
    <property type="entry name" value="ATP/GTP-BINDING PROTEIN-RELATED"/>
    <property type="match status" value="1"/>
</dbReference>
<keyword evidence="1" id="KW-0472">Membrane</keyword>
<keyword evidence="1" id="KW-1133">Transmembrane helix</keyword>
<keyword evidence="3" id="KW-1185">Reference proteome</keyword>
<keyword evidence="1" id="KW-0812">Transmembrane</keyword>
<dbReference type="InterPro" id="IPR011990">
    <property type="entry name" value="TPR-like_helical_dom_sf"/>
</dbReference>
<evidence type="ECO:0000256" key="1">
    <source>
        <dbReference type="SAM" id="Phobius"/>
    </source>
</evidence>
<dbReference type="EMBL" id="JBJVNI010000005">
    <property type="protein sequence ID" value="MFM9609171.1"/>
    <property type="molecule type" value="Genomic_DNA"/>
</dbReference>
<dbReference type="SUPFAM" id="SSF48452">
    <property type="entry name" value="TPR-like"/>
    <property type="match status" value="3"/>
</dbReference>
<sequence>MARQIRPVLLATGAAVVVALPGILAAAKLTSPAMAASAVGLAAVAAVFVGFWKDGLLQRFQKDRETAAFVRDGCLTTGGELPVVRAVADARLLGVHAARRSTSRTTTSQPPYVPRDIDDELREHLAAAGAFVLIVGDSTAGKSRAAYEGLTATLPQHTLIAPQTRTALPYAIERTEGRPRAVLWLDDLERFLGDGGLSRNLLTRFLDTKGQHRVVLATIRASELDTYLRTDNGSRPLNREVLDALALAHRIDLPRMFSAAERDRAATRTWDPRIGAALDHADRFGIAEYLSAGPELLHLWHAARDGGEHVRGAALVSAAVDCRRAGVTAALPRAALEELAVHYLPQRGGTPYPGEPVAQAWQWATDVRTTTALLTPLGPDTFDVYDYLVDETTSPVSDTVLTAALGFADAADAMRIGTIARAHGRYVIALSAYEAVRDARIGSLGEDDPDTLTSRGHHAAVLRVLGRLREAEAEHRAVLEARVRVLGPDDPATLVSRNNLALALRDLDRLEEAEAQHRIVSEARMRDLGENHPATLTNRNNHAFVLHDLGQVAEAEAEHCAVLAAYERLLGEADATPNTAAVLRSLGRLEDAEAEHHAVLDTSTRVFDPDHPDALTSRGSPTLVLHAVERLGEAERMHRSVYEGYARVLGPDHPSALTCRENLAVVLHARGKVVEAEREHRAVVDDFARILGPDHPSTLISRSNLAVVLQTLGRAAEAEKEHRSVLEAFVRLMGPDHPSTLTSRNYLAALLLAQDKTLQAEAEQRVVLEGFGRVLGPDHSSTLSSRGNLGVVLLGLRRYTEAEPELRAALEGFARRRGPSHPSALNARSNHAAALYCLGSVAEAQAELRAVLDGFTRVLGADHPRTLRAREMLRRGGRRA</sequence>
<organism evidence="2 3">
    <name type="scientific">Streptomyces niveiscabiei</name>
    <dbReference type="NCBI Taxonomy" id="164115"/>
    <lineage>
        <taxon>Bacteria</taxon>
        <taxon>Bacillati</taxon>
        <taxon>Actinomycetota</taxon>
        <taxon>Actinomycetes</taxon>
        <taxon>Kitasatosporales</taxon>
        <taxon>Streptomycetaceae</taxon>
        <taxon>Streptomyces</taxon>
    </lineage>
</organism>